<evidence type="ECO:0000256" key="1">
    <source>
        <dbReference type="SAM" id="Coils"/>
    </source>
</evidence>
<gene>
    <name evidence="3" type="ORF">ACFOOR_00605</name>
</gene>
<keyword evidence="4" id="KW-1185">Reference proteome</keyword>
<dbReference type="RefSeq" id="WP_343163687.1">
    <property type="nucleotide sequence ID" value="NZ_JBHRSV010000001.1"/>
</dbReference>
<feature type="transmembrane region" description="Helical" evidence="2">
    <location>
        <begin position="79"/>
        <end position="96"/>
    </location>
</feature>
<comment type="caution">
    <text evidence="3">The sequence shown here is derived from an EMBL/GenBank/DDBJ whole genome shotgun (WGS) entry which is preliminary data.</text>
</comment>
<organism evidence="3 4">
    <name type="scientific">Hyphobacterium vulgare</name>
    <dbReference type="NCBI Taxonomy" id="1736751"/>
    <lineage>
        <taxon>Bacteria</taxon>
        <taxon>Pseudomonadati</taxon>
        <taxon>Pseudomonadota</taxon>
        <taxon>Alphaproteobacteria</taxon>
        <taxon>Maricaulales</taxon>
        <taxon>Maricaulaceae</taxon>
        <taxon>Hyphobacterium</taxon>
    </lineage>
</organism>
<keyword evidence="2" id="KW-1133">Transmembrane helix</keyword>
<name>A0ABV6ZT45_9PROT</name>
<keyword evidence="2" id="KW-0472">Membrane</keyword>
<reference evidence="4" key="1">
    <citation type="journal article" date="2019" name="Int. J. Syst. Evol. Microbiol.">
        <title>The Global Catalogue of Microorganisms (GCM) 10K type strain sequencing project: providing services to taxonomists for standard genome sequencing and annotation.</title>
        <authorList>
            <consortium name="The Broad Institute Genomics Platform"/>
            <consortium name="The Broad Institute Genome Sequencing Center for Infectious Disease"/>
            <person name="Wu L."/>
            <person name="Ma J."/>
        </authorList>
    </citation>
    <scope>NUCLEOTIDE SEQUENCE [LARGE SCALE GENOMIC DNA]</scope>
    <source>
        <strain evidence="4">KCTC 52487</strain>
    </source>
</reference>
<accession>A0ABV6ZT45</accession>
<dbReference type="EMBL" id="JBHRSV010000001">
    <property type="protein sequence ID" value="MFC2924599.1"/>
    <property type="molecule type" value="Genomic_DNA"/>
</dbReference>
<evidence type="ECO:0000256" key="2">
    <source>
        <dbReference type="SAM" id="Phobius"/>
    </source>
</evidence>
<proteinExistence type="predicted"/>
<feature type="coiled-coil region" evidence="1">
    <location>
        <begin position="16"/>
        <end position="43"/>
    </location>
</feature>
<evidence type="ECO:0000313" key="4">
    <source>
        <dbReference type="Proteomes" id="UP001595379"/>
    </source>
</evidence>
<protein>
    <submittedName>
        <fullName evidence="3">DUF883 C-terminal domain-containing protein</fullName>
    </submittedName>
</protein>
<keyword evidence="1" id="KW-0175">Coiled coil</keyword>
<sequence>MARQPAAKATTEDTEMADIQKDLSALRKDVNKLVEDLARLAEAEVEQGVDSTKKLARKAGKQVEQTEDRTREMIRENPFAACGIALGAGFLGALMLRR</sequence>
<keyword evidence="2" id="KW-0812">Transmembrane</keyword>
<evidence type="ECO:0000313" key="3">
    <source>
        <dbReference type="EMBL" id="MFC2924599.1"/>
    </source>
</evidence>
<dbReference type="Proteomes" id="UP001595379">
    <property type="component" value="Unassembled WGS sequence"/>
</dbReference>